<evidence type="ECO:0000313" key="1">
    <source>
        <dbReference type="EMBL" id="RFU37865.1"/>
    </source>
</evidence>
<sequence>MSTESLAVLRGARLRLAGRPWLADAALGGGLSLLDAAALLGR</sequence>
<dbReference type="EMBL" id="QURH01000909">
    <property type="protein sequence ID" value="RFU37865.1"/>
    <property type="molecule type" value="Genomic_DNA"/>
</dbReference>
<comment type="caution">
    <text evidence="1">The sequence shown here is derived from an EMBL/GenBank/DDBJ whole genome shotgun (WGS) entry which is preliminary data.</text>
</comment>
<accession>A0A372JCY2</accession>
<proteinExistence type="predicted"/>
<dbReference type="AlphaFoldDB" id="A0A372JCY2"/>
<keyword evidence="1" id="KW-0418">Kinase</keyword>
<gene>
    <name evidence="1" type="ORF">DZF91_30690</name>
</gene>
<keyword evidence="2" id="KW-1185">Reference proteome</keyword>
<feature type="non-terminal residue" evidence="1">
    <location>
        <position position="42"/>
    </location>
</feature>
<reference evidence="1 2" key="1">
    <citation type="submission" date="2018-08" db="EMBL/GenBank/DDBJ databases">
        <title>Actinomadura jelena sp. nov., a novel Actinomycete isolated from soil in Chad.</title>
        <authorList>
            <person name="Shi L."/>
        </authorList>
    </citation>
    <scope>NUCLEOTIDE SEQUENCE [LARGE SCALE GENOMIC DNA]</scope>
    <source>
        <strain evidence="1 2">NEAU-G17</strain>
    </source>
</reference>
<protein>
    <submittedName>
        <fullName evidence="1">Sensor histidine kinase</fullName>
    </submittedName>
</protein>
<evidence type="ECO:0000313" key="2">
    <source>
        <dbReference type="Proteomes" id="UP000261811"/>
    </source>
</evidence>
<organism evidence="1 2">
    <name type="scientific">Actinomadura logoneensis</name>
    <dbReference type="NCBI Taxonomy" id="2293572"/>
    <lineage>
        <taxon>Bacteria</taxon>
        <taxon>Bacillati</taxon>
        <taxon>Actinomycetota</taxon>
        <taxon>Actinomycetes</taxon>
        <taxon>Streptosporangiales</taxon>
        <taxon>Thermomonosporaceae</taxon>
        <taxon>Actinomadura</taxon>
    </lineage>
</organism>
<keyword evidence="1" id="KW-0808">Transferase</keyword>
<dbReference type="Proteomes" id="UP000261811">
    <property type="component" value="Unassembled WGS sequence"/>
</dbReference>
<name>A0A372JCY2_9ACTN</name>
<dbReference type="GO" id="GO:0016301">
    <property type="term" value="F:kinase activity"/>
    <property type="evidence" value="ECO:0007669"/>
    <property type="project" value="UniProtKB-KW"/>
</dbReference>